<reference evidence="8" key="2">
    <citation type="submission" date="2023-11" db="UniProtKB">
        <authorList>
            <consortium name="WormBaseParasite"/>
        </authorList>
    </citation>
    <scope>IDENTIFICATION</scope>
</reference>
<dbReference type="InterPro" id="IPR050098">
    <property type="entry name" value="TFPI/VKTCI-like"/>
</dbReference>
<dbReference type="Gene3D" id="4.10.410.10">
    <property type="entry name" value="Pancreatic trypsin inhibitor Kunitz domain"/>
    <property type="match status" value="1"/>
</dbReference>
<evidence type="ECO:0000313" key="7">
    <source>
        <dbReference type="Proteomes" id="UP000050792"/>
    </source>
</evidence>
<keyword evidence="2" id="KW-0722">Serine protease inhibitor</keyword>
<evidence type="ECO:0000313" key="8">
    <source>
        <dbReference type="WBParaSite" id="SRDH1_50730.1"/>
    </source>
</evidence>
<organism evidence="7 8">
    <name type="scientific">Schistosoma rodhaini</name>
    <dbReference type="NCBI Taxonomy" id="6188"/>
    <lineage>
        <taxon>Eukaryota</taxon>
        <taxon>Metazoa</taxon>
        <taxon>Spiralia</taxon>
        <taxon>Lophotrochozoa</taxon>
        <taxon>Platyhelminthes</taxon>
        <taxon>Trematoda</taxon>
        <taxon>Digenea</taxon>
        <taxon>Strigeidida</taxon>
        <taxon>Schistosomatoidea</taxon>
        <taxon>Schistosomatidae</taxon>
        <taxon>Schistosoma</taxon>
    </lineage>
</organism>
<accession>A0AA85FGZ6</accession>
<dbReference type="PANTHER" id="PTHR10083:SF328">
    <property type="entry name" value="TISSUE FACTOR PATHWAY INHIBITOR"/>
    <property type="match status" value="1"/>
</dbReference>
<dbReference type="SUPFAM" id="SSF57362">
    <property type="entry name" value="BPTI-like"/>
    <property type="match status" value="1"/>
</dbReference>
<dbReference type="Proteomes" id="UP000050792">
    <property type="component" value="Unassembled WGS sequence"/>
</dbReference>
<dbReference type="GO" id="GO:0004867">
    <property type="term" value="F:serine-type endopeptidase inhibitor activity"/>
    <property type="evidence" value="ECO:0007669"/>
    <property type="project" value="UniProtKB-KW"/>
</dbReference>
<sequence length="193" mass="21872">MKMQQKLIYEVVGNDNNNNNNSHTNDENNQVQLNLLNCSDEITDVLNPSECTQKDMSNKNQTQRKTNRPLKSDEEIRRFFISNQSWIVILLILIIMIVIASLSLWFGVVFYASRLSNVDIVKVPSGSQVISSKTNETINKICLEPIESGPCRASIEMFAFSVDQWRCIKFLYGGCQGNSNQFASVEECEAACF</sequence>
<keyword evidence="5" id="KW-1133">Transmembrane helix</keyword>
<dbReference type="InterPro" id="IPR002223">
    <property type="entry name" value="Kunitz_BPTI"/>
</dbReference>
<keyword evidence="5" id="KW-0812">Transmembrane</keyword>
<feature type="region of interest" description="Disordered" evidence="4">
    <location>
        <begin position="50"/>
        <end position="69"/>
    </location>
</feature>
<feature type="domain" description="BPTI/Kunitz inhibitor" evidence="6">
    <location>
        <begin position="142"/>
        <end position="192"/>
    </location>
</feature>
<name>A0AA85FGZ6_9TREM</name>
<keyword evidence="1" id="KW-0646">Protease inhibitor</keyword>
<reference evidence="7" key="1">
    <citation type="submission" date="2022-06" db="EMBL/GenBank/DDBJ databases">
        <authorList>
            <person name="Berger JAMES D."/>
            <person name="Berger JAMES D."/>
        </authorList>
    </citation>
    <scope>NUCLEOTIDE SEQUENCE [LARGE SCALE GENOMIC DNA]</scope>
</reference>
<evidence type="ECO:0000256" key="2">
    <source>
        <dbReference type="ARBA" id="ARBA00022900"/>
    </source>
</evidence>
<keyword evidence="7" id="KW-1185">Reference proteome</keyword>
<keyword evidence="3" id="KW-1015">Disulfide bond</keyword>
<dbReference type="PANTHER" id="PTHR10083">
    <property type="entry name" value="KUNITZ-TYPE PROTEASE INHIBITOR-RELATED"/>
    <property type="match status" value="1"/>
</dbReference>
<dbReference type="PROSITE" id="PS00280">
    <property type="entry name" value="BPTI_KUNITZ_1"/>
    <property type="match status" value="1"/>
</dbReference>
<dbReference type="CDD" id="cd00109">
    <property type="entry name" value="Kunitz-type"/>
    <property type="match status" value="1"/>
</dbReference>
<proteinExistence type="predicted"/>
<evidence type="ECO:0000256" key="4">
    <source>
        <dbReference type="SAM" id="MobiDB-lite"/>
    </source>
</evidence>
<dbReference type="SMART" id="SM00131">
    <property type="entry name" value="KU"/>
    <property type="match status" value="1"/>
</dbReference>
<dbReference type="PROSITE" id="PS50279">
    <property type="entry name" value="BPTI_KUNITZ_2"/>
    <property type="match status" value="1"/>
</dbReference>
<dbReference type="GO" id="GO:0005615">
    <property type="term" value="C:extracellular space"/>
    <property type="evidence" value="ECO:0007669"/>
    <property type="project" value="TreeGrafter"/>
</dbReference>
<dbReference type="InterPro" id="IPR020901">
    <property type="entry name" value="Prtase_inh_Kunz-CS"/>
</dbReference>
<evidence type="ECO:0000259" key="6">
    <source>
        <dbReference type="PROSITE" id="PS50279"/>
    </source>
</evidence>
<feature type="transmembrane region" description="Helical" evidence="5">
    <location>
        <begin position="86"/>
        <end position="112"/>
    </location>
</feature>
<dbReference type="InterPro" id="IPR036880">
    <property type="entry name" value="Kunitz_BPTI_sf"/>
</dbReference>
<dbReference type="PRINTS" id="PR00759">
    <property type="entry name" value="BASICPTASE"/>
</dbReference>
<dbReference type="AlphaFoldDB" id="A0AA85FGZ6"/>
<dbReference type="WBParaSite" id="SRDH1_50730.1">
    <property type="protein sequence ID" value="SRDH1_50730.1"/>
    <property type="gene ID" value="SRDH1_50730"/>
</dbReference>
<protein>
    <recommendedName>
        <fullName evidence="6">BPTI/Kunitz inhibitor domain-containing protein</fullName>
    </recommendedName>
</protein>
<evidence type="ECO:0000256" key="3">
    <source>
        <dbReference type="ARBA" id="ARBA00023157"/>
    </source>
</evidence>
<evidence type="ECO:0000256" key="5">
    <source>
        <dbReference type="SAM" id="Phobius"/>
    </source>
</evidence>
<evidence type="ECO:0000256" key="1">
    <source>
        <dbReference type="ARBA" id="ARBA00022690"/>
    </source>
</evidence>
<dbReference type="Pfam" id="PF00014">
    <property type="entry name" value="Kunitz_BPTI"/>
    <property type="match status" value="1"/>
</dbReference>
<keyword evidence="5" id="KW-0472">Membrane</keyword>